<dbReference type="InterPro" id="IPR036396">
    <property type="entry name" value="Cyt_P450_sf"/>
</dbReference>
<dbReference type="GO" id="GO:0005506">
    <property type="term" value="F:iron ion binding"/>
    <property type="evidence" value="ECO:0007669"/>
    <property type="project" value="InterPro"/>
</dbReference>
<dbReference type="SUPFAM" id="SSF48264">
    <property type="entry name" value="Cytochrome P450"/>
    <property type="match status" value="1"/>
</dbReference>
<dbReference type="STRING" id="882082.SaccyDRAFT_3492"/>
<dbReference type="Pfam" id="PF00067">
    <property type="entry name" value="p450"/>
    <property type="match status" value="1"/>
</dbReference>
<dbReference type="Proteomes" id="UP000002791">
    <property type="component" value="Chromosome"/>
</dbReference>
<dbReference type="PROSITE" id="PS00086">
    <property type="entry name" value="CYTOCHROME_P450"/>
    <property type="match status" value="1"/>
</dbReference>
<dbReference type="AlphaFoldDB" id="H5XCS7"/>
<evidence type="ECO:0000256" key="7">
    <source>
        <dbReference type="RuleBase" id="RU000461"/>
    </source>
</evidence>
<dbReference type="CDD" id="cd11029">
    <property type="entry name" value="CYP107-like"/>
    <property type="match status" value="1"/>
</dbReference>
<dbReference type="RefSeq" id="WP_005458064.1">
    <property type="nucleotide sequence ID" value="NZ_CM001440.1"/>
</dbReference>
<keyword evidence="2 7" id="KW-0349">Heme</keyword>
<gene>
    <name evidence="8" type="ORF">SaccyDRAFT_3492</name>
</gene>
<dbReference type="FunFam" id="1.10.630.10:FF:000018">
    <property type="entry name" value="Cytochrome P450 monooxygenase"/>
    <property type="match status" value="1"/>
</dbReference>
<dbReference type="PRINTS" id="PR00359">
    <property type="entry name" value="BP450"/>
</dbReference>
<dbReference type="InterPro" id="IPR017972">
    <property type="entry name" value="Cyt_P450_CS"/>
</dbReference>
<dbReference type="GO" id="GO:0004497">
    <property type="term" value="F:monooxygenase activity"/>
    <property type="evidence" value="ECO:0007669"/>
    <property type="project" value="UniProtKB-KW"/>
</dbReference>
<evidence type="ECO:0000313" key="8">
    <source>
        <dbReference type="EMBL" id="EHR62321.1"/>
    </source>
</evidence>
<dbReference type="PANTHER" id="PTHR46696:SF1">
    <property type="entry name" value="CYTOCHROME P450 YJIB-RELATED"/>
    <property type="match status" value="1"/>
</dbReference>
<evidence type="ECO:0000256" key="4">
    <source>
        <dbReference type="ARBA" id="ARBA00023002"/>
    </source>
</evidence>
<evidence type="ECO:0000256" key="3">
    <source>
        <dbReference type="ARBA" id="ARBA00022723"/>
    </source>
</evidence>
<evidence type="ECO:0000256" key="1">
    <source>
        <dbReference type="ARBA" id="ARBA00010617"/>
    </source>
</evidence>
<dbReference type="InterPro" id="IPR002397">
    <property type="entry name" value="Cyt_P450_B"/>
</dbReference>
<evidence type="ECO:0000256" key="5">
    <source>
        <dbReference type="ARBA" id="ARBA00023004"/>
    </source>
</evidence>
<keyword evidence="6 7" id="KW-0503">Monooxygenase</keyword>
<keyword evidence="3 7" id="KW-0479">Metal-binding</keyword>
<organism evidence="8 9">
    <name type="scientific">Saccharomonospora cyanea NA-134</name>
    <dbReference type="NCBI Taxonomy" id="882082"/>
    <lineage>
        <taxon>Bacteria</taxon>
        <taxon>Bacillati</taxon>
        <taxon>Actinomycetota</taxon>
        <taxon>Actinomycetes</taxon>
        <taxon>Pseudonocardiales</taxon>
        <taxon>Pseudonocardiaceae</taxon>
        <taxon>Saccharomonospora</taxon>
    </lineage>
</organism>
<dbReference type="eggNOG" id="COG2124">
    <property type="taxonomic scope" value="Bacteria"/>
</dbReference>
<protein>
    <submittedName>
        <fullName evidence="8">Cytochrome P450</fullName>
    </submittedName>
</protein>
<dbReference type="PANTHER" id="PTHR46696">
    <property type="entry name" value="P450, PUTATIVE (EUROFUNG)-RELATED"/>
    <property type="match status" value="1"/>
</dbReference>
<sequence length="410" mass="45475">MPDIGTAEIELDDEFIQHPYDLYRELRAQEPVRKVVMPLGMRAWLVTRYADARVALAHPDLRKDAQSTLELYERHMSALGDDRPVFAADTAEHMLNSDPPQHTRLRTLVAKAFTVRAIERMRPRVEEITDGLLDRMAEQRTVNLLDALAFPLPITVICEMLGIPEHDREDFRRWFGTLLAMGDGDADAVTRASASLAEYLTSLVSGKRRHPGDDLLTELIQASDADHGSLTESELIAMAFLLMIAGHDSTMSLIGNGVLCLLQHPDQLAALRDDPSLVPAAVEEFLRYESPVTQATFRYTGAPVRIGDVEIPEGEFVVVALGSANRDGDRFPDPDRFDPGRDAGGHLAFGHGIHYCLGAPLARMEAQIAIGRLVRRFPDLALAVDSAELRWRDSTLIRGLEELPVSLFGD</sequence>
<keyword evidence="4 7" id="KW-0560">Oxidoreductase</keyword>
<dbReference type="GO" id="GO:0020037">
    <property type="term" value="F:heme binding"/>
    <property type="evidence" value="ECO:0007669"/>
    <property type="project" value="InterPro"/>
</dbReference>
<keyword evidence="9" id="KW-1185">Reference proteome</keyword>
<evidence type="ECO:0000256" key="6">
    <source>
        <dbReference type="ARBA" id="ARBA00023033"/>
    </source>
</evidence>
<dbReference type="GO" id="GO:0016705">
    <property type="term" value="F:oxidoreductase activity, acting on paired donors, with incorporation or reduction of molecular oxygen"/>
    <property type="evidence" value="ECO:0007669"/>
    <property type="project" value="InterPro"/>
</dbReference>
<dbReference type="InterPro" id="IPR001128">
    <property type="entry name" value="Cyt_P450"/>
</dbReference>
<name>H5XCS7_9PSEU</name>
<reference evidence="8 9" key="1">
    <citation type="submission" date="2011-11" db="EMBL/GenBank/DDBJ databases">
        <title>The Noncontiguous Finished sequence of Saccharomonospora cyanea NA-134.</title>
        <authorList>
            <consortium name="US DOE Joint Genome Institute"/>
            <person name="Lucas S."/>
            <person name="Han J."/>
            <person name="Lapidus A."/>
            <person name="Cheng J.-F."/>
            <person name="Goodwin L."/>
            <person name="Pitluck S."/>
            <person name="Peters L."/>
            <person name="Ovchinnikova G."/>
            <person name="Lu M."/>
            <person name="Detter J.C."/>
            <person name="Han C."/>
            <person name="Tapia R."/>
            <person name="Land M."/>
            <person name="Hauser L."/>
            <person name="Kyrpides N."/>
            <person name="Ivanova N."/>
            <person name="Pagani I."/>
            <person name="Brambilla E.-M."/>
            <person name="Klenk H.-P."/>
            <person name="Woyke T."/>
        </authorList>
    </citation>
    <scope>NUCLEOTIDE SEQUENCE [LARGE SCALE GENOMIC DNA]</scope>
    <source>
        <strain evidence="8 9">NA-134</strain>
    </source>
</reference>
<dbReference type="EMBL" id="CM001440">
    <property type="protein sequence ID" value="EHR62321.1"/>
    <property type="molecule type" value="Genomic_DNA"/>
</dbReference>
<dbReference type="Gene3D" id="1.10.630.10">
    <property type="entry name" value="Cytochrome P450"/>
    <property type="match status" value="1"/>
</dbReference>
<evidence type="ECO:0000313" key="9">
    <source>
        <dbReference type="Proteomes" id="UP000002791"/>
    </source>
</evidence>
<proteinExistence type="inferred from homology"/>
<evidence type="ECO:0000256" key="2">
    <source>
        <dbReference type="ARBA" id="ARBA00022617"/>
    </source>
</evidence>
<comment type="similarity">
    <text evidence="1 7">Belongs to the cytochrome P450 family.</text>
</comment>
<dbReference type="HOGENOM" id="CLU_033716_1_0_11"/>
<accession>H5XCS7</accession>
<keyword evidence="5 7" id="KW-0408">Iron</keyword>
<dbReference type="OrthoDB" id="5500002at2"/>